<keyword evidence="4" id="KW-0805">Transcription regulation</keyword>
<accession>A0ABM1B8T9</accession>
<comment type="subcellular location">
    <subcellularLocation>
        <location evidence="1">Nucleus</location>
    </subcellularLocation>
</comment>
<gene>
    <name evidence="12" type="primary">LOC106461839</name>
</gene>
<keyword evidence="5" id="KW-0010">Activator</keyword>
<evidence type="ECO:0000256" key="7">
    <source>
        <dbReference type="ARBA" id="ARBA00023242"/>
    </source>
</evidence>
<evidence type="ECO:0000256" key="4">
    <source>
        <dbReference type="ARBA" id="ARBA00023015"/>
    </source>
</evidence>
<feature type="region of interest" description="Disordered" evidence="10">
    <location>
        <begin position="1"/>
        <end position="41"/>
    </location>
</feature>
<dbReference type="GeneID" id="106461839"/>
<organism evidence="11 12">
    <name type="scientific">Limulus polyphemus</name>
    <name type="common">Atlantic horseshoe crab</name>
    <dbReference type="NCBI Taxonomy" id="6850"/>
    <lineage>
        <taxon>Eukaryota</taxon>
        <taxon>Metazoa</taxon>
        <taxon>Ecdysozoa</taxon>
        <taxon>Arthropoda</taxon>
        <taxon>Chelicerata</taxon>
        <taxon>Merostomata</taxon>
        <taxon>Xiphosura</taxon>
        <taxon>Limulidae</taxon>
        <taxon>Limulus</taxon>
    </lineage>
</organism>
<dbReference type="Pfam" id="PF11568">
    <property type="entry name" value="Med29"/>
    <property type="match status" value="1"/>
</dbReference>
<keyword evidence="7" id="KW-0539">Nucleus</keyword>
<evidence type="ECO:0000256" key="5">
    <source>
        <dbReference type="ARBA" id="ARBA00023159"/>
    </source>
</evidence>
<keyword evidence="11" id="KW-1185">Reference proteome</keyword>
<dbReference type="InterPro" id="IPR021018">
    <property type="entry name" value="Mediator_Med29_met"/>
</dbReference>
<dbReference type="Proteomes" id="UP000694941">
    <property type="component" value="Unplaced"/>
</dbReference>
<dbReference type="RefSeq" id="XP_013777152.1">
    <property type="nucleotide sequence ID" value="XM_013921698.2"/>
</dbReference>
<evidence type="ECO:0000256" key="1">
    <source>
        <dbReference type="ARBA" id="ARBA00004123"/>
    </source>
</evidence>
<feature type="compositionally biased region" description="Low complexity" evidence="10">
    <location>
        <begin position="25"/>
        <end position="36"/>
    </location>
</feature>
<comment type="similarity">
    <text evidence="2">Belongs to the Mediator complex subunit 29 family.</text>
</comment>
<name>A0ABM1B8T9_LIMPO</name>
<evidence type="ECO:0000256" key="2">
    <source>
        <dbReference type="ARBA" id="ARBA00009851"/>
    </source>
</evidence>
<keyword evidence="6" id="KW-0804">Transcription</keyword>
<evidence type="ECO:0000313" key="11">
    <source>
        <dbReference type="Proteomes" id="UP000694941"/>
    </source>
</evidence>
<sequence>MATQGSVQQSGLSTSSTVPNTTSASQQQQSHPQHQQGVSTEAKFDNVAKVKGLIWHLKEDFANVIKVAAANIYHNSSVDNGMKTGDDTPPRLDKSLEEVFSICNQIELHLKTIQECSLQLRDSQQYLPLPVLTTKTDVNQGPTQDTTLSYSQYLATVKSQVAFAKNVQEILMEGARKITQNE</sequence>
<evidence type="ECO:0000256" key="6">
    <source>
        <dbReference type="ARBA" id="ARBA00023163"/>
    </source>
</evidence>
<reference evidence="12" key="1">
    <citation type="submission" date="2025-08" db="UniProtKB">
        <authorList>
            <consortium name="RefSeq"/>
        </authorList>
    </citation>
    <scope>IDENTIFICATION</scope>
    <source>
        <tissue evidence="12">Muscle</tissue>
    </source>
</reference>
<evidence type="ECO:0000256" key="9">
    <source>
        <dbReference type="ARBA" id="ARBA00031963"/>
    </source>
</evidence>
<evidence type="ECO:0000256" key="3">
    <source>
        <dbReference type="ARBA" id="ARBA00019684"/>
    </source>
</evidence>
<evidence type="ECO:0000256" key="10">
    <source>
        <dbReference type="SAM" id="MobiDB-lite"/>
    </source>
</evidence>
<dbReference type="PANTHER" id="PTHR28314">
    <property type="entry name" value="MEDIATOR OF RNA POLYMERASE II TRANSCRIPTION SUBUNIT 29"/>
    <property type="match status" value="1"/>
</dbReference>
<feature type="compositionally biased region" description="Polar residues" evidence="10">
    <location>
        <begin position="1"/>
        <end position="24"/>
    </location>
</feature>
<proteinExistence type="inferred from homology"/>
<evidence type="ECO:0000313" key="12">
    <source>
        <dbReference type="RefSeq" id="XP_013777152.1"/>
    </source>
</evidence>
<protein>
    <recommendedName>
        <fullName evidence="3">Mediator of RNA polymerase II transcription subunit 29</fullName>
    </recommendedName>
    <alternativeName>
        <fullName evidence="9">Mediator complex subunit 29</fullName>
    </alternativeName>
    <alternativeName>
        <fullName evidence="8">Protein intersex</fullName>
    </alternativeName>
</protein>
<evidence type="ECO:0000256" key="8">
    <source>
        <dbReference type="ARBA" id="ARBA00030916"/>
    </source>
</evidence>
<dbReference type="PANTHER" id="PTHR28314:SF1">
    <property type="entry name" value="MEDIATOR OF RNA POLYMERASE II TRANSCRIPTION SUBUNIT 29"/>
    <property type="match status" value="1"/>
</dbReference>